<accession>A0A8J6TI82</accession>
<keyword evidence="7 8" id="KW-0472">Membrane</keyword>
<evidence type="ECO:0000256" key="7">
    <source>
        <dbReference type="ARBA" id="ARBA00023136"/>
    </source>
</evidence>
<evidence type="ECO:0000313" key="10">
    <source>
        <dbReference type="Proteomes" id="UP000614469"/>
    </source>
</evidence>
<evidence type="ECO:0000256" key="8">
    <source>
        <dbReference type="SAM" id="Phobius"/>
    </source>
</evidence>
<sequence length="139" mass="16009">MSSRTVAKRGFNLDYIMWLFMRLSALALYALGLTGLVAALIMGARTQTDISTLLRWTFFPNPSHVISSDIVNLEPWINSFWQIIQMLVVFFGVTHGINGLRMVVEDFIGSSWWRVLWRGFIFFLWLFILLVAIYVVLAS</sequence>
<proteinExistence type="predicted"/>
<evidence type="ECO:0000256" key="3">
    <source>
        <dbReference type="ARBA" id="ARBA00022692"/>
    </source>
</evidence>
<keyword evidence="6" id="KW-0408">Iron</keyword>
<protein>
    <recommendedName>
        <fullName evidence="11">Succinate dehydrogenase</fullName>
    </recommendedName>
</protein>
<feature type="transmembrane region" description="Helical" evidence="8">
    <location>
        <begin position="83"/>
        <end position="103"/>
    </location>
</feature>
<evidence type="ECO:0000313" key="9">
    <source>
        <dbReference type="EMBL" id="MBC8335490.1"/>
    </source>
</evidence>
<name>A0A8J6TI82_9CHLR</name>
<keyword evidence="5 8" id="KW-1133">Transmembrane helix</keyword>
<evidence type="ECO:0000256" key="4">
    <source>
        <dbReference type="ARBA" id="ARBA00022723"/>
    </source>
</evidence>
<evidence type="ECO:0008006" key="11">
    <source>
        <dbReference type="Google" id="ProtNLM"/>
    </source>
</evidence>
<evidence type="ECO:0000256" key="1">
    <source>
        <dbReference type="ARBA" id="ARBA00004370"/>
    </source>
</evidence>
<reference evidence="9 10" key="1">
    <citation type="submission" date="2020-08" db="EMBL/GenBank/DDBJ databases">
        <title>Bridging the membrane lipid divide: bacteria of the FCB group superphylum have the potential to synthesize archaeal ether lipids.</title>
        <authorList>
            <person name="Villanueva L."/>
            <person name="Von Meijenfeldt F.A.B."/>
            <person name="Westbye A.B."/>
            <person name="Yadav S."/>
            <person name="Hopmans E.C."/>
            <person name="Dutilh B.E."/>
            <person name="Sinninghe Damste J.S."/>
        </authorList>
    </citation>
    <scope>NUCLEOTIDE SEQUENCE [LARGE SCALE GENOMIC DNA]</scope>
    <source>
        <strain evidence="9">NIOZ-UU36</strain>
    </source>
</reference>
<evidence type="ECO:0000256" key="5">
    <source>
        <dbReference type="ARBA" id="ARBA00022989"/>
    </source>
</evidence>
<dbReference type="Gene3D" id="1.20.1300.10">
    <property type="entry name" value="Fumarate reductase/succinate dehydrogenase, transmembrane subunit"/>
    <property type="match status" value="1"/>
</dbReference>
<dbReference type="InterPro" id="IPR000701">
    <property type="entry name" value="SuccDH_FuR_B_TM-su"/>
</dbReference>
<evidence type="ECO:0000256" key="6">
    <source>
        <dbReference type="ARBA" id="ARBA00023004"/>
    </source>
</evidence>
<comment type="caution">
    <text evidence="9">The sequence shown here is derived from an EMBL/GenBank/DDBJ whole genome shotgun (WGS) entry which is preliminary data.</text>
</comment>
<dbReference type="EMBL" id="JACNJN010000112">
    <property type="protein sequence ID" value="MBC8335490.1"/>
    <property type="molecule type" value="Genomic_DNA"/>
</dbReference>
<keyword evidence="3 8" id="KW-0812">Transmembrane</keyword>
<evidence type="ECO:0000256" key="2">
    <source>
        <dbReference type="ARBA" id="ARBA00022617"/>
    </source>
</evidence>
<gene>
    <name evidence="9" type="ORF">H8E29_09510</name>
</gene>
<dbReference type="GO" id="GO:0016020">
    <property type="term" value="C:membrane"/>
    <property type="evidence" value="ECO:0007669"/>
    <property type="project" value="InterPro"/>
</dbReference>
<feature type="transmembrane region" description="Helical" evidence="8">
    <location>
        <begin position="115"/>
        <end position="137"/>
    </location>
</feature>
<keyword evidence="4" id="KW-0479">Metal-binding</keyword>
<dbReference type="Pfam" id="PF01127">
    <property type="entry name" value="Sdh_cyt"/>
    <property type="match status" value="1"/>
</dbReference>
<dbReference type="AlphaFoldDB" id="A0A8J6TI82"/>
<dbReference type="InterPro" id="IPR034804">
    <property type="entry name" value="SQR/QFR_C/D"/>
</dbReference>
<dbReference type="Proteomes" id="UP000614469">
    <property type="component" value="Unassembled WGS sequence"/>
</dbReference>
<dbReference type="SUPFAM" id="SSF81343">
    <property type="entry name" value="Fumarate reductase respiratory complex transmembrane subunits"/>
    <property type="match status" value="1"/>
</dbReference>
<keyword evidence="2" id="KW-0349">Heme</keyword>
<organism evidence="9 10">
    <name type="scientific">Candidatus Desulfolinea nitratireducens</name>
    <dbReference type="NCBI Taxonomy" id="2841698"/>
    <lineage>
        <taxon>Bacteria</taxon>
        <taxon>Bacillati</taxon>
        <taxon>Chloroflexota</taxon>
        <taxon>Anaerolineae</taxon>
        <taxon>Anaerolineales</taxon>
        <taxon>Anaerolineales incertae sedis</taxon>
        <taxon>Candidatus Desulfolinea</taxon>
    </lineage>
</organism>
<comment type="subcellular location">
    <subcellularLocation>
        <location evidence="1">Membrane</location>
    </subcellularLocation>
</comment>